<name>A0A9D1TCT7_9FIRM</name>
<gene>
    <name evidence="1" type="ORF">IAA64_04040</name>
</gene>
<dbReference type="SUPFAM" id="SSF50346">
    <property type="entry name" value="PRC-barrel domain"/>
    <property type="match status" value="1"/>
</dbReference>
<dbReference type="InterPro" id="IPR014238">
    <property type="entry name" value="Spore_YlmC/YmxH"/>
</dbReference>
<dbReference type="InterPro" id="IPR011033">
    <property type="entry name" value="PRC_barrel-like_sf"/>
</dbReference>
<protein>
    <submittedName>
        <fullName evidence="1">YlmC/YmxH family sporulation protein</fullName>
    </submittedName>
</protein>
<evidence type="ECO:0000313" key="2">
    <source>
        <dbReference type="Proteomes" id="UP000886884"/>
    </source>
</evidence>
<reference evidence="1" key="1">
    <citation type="submission" date="2020-10" db="EMBL/GenBank/DDBJ databases">
        <authorList>
            <person name="Gilroy R."/>
        </authorList>
    </citation>
    <scope>NUCLEOTIDE SEQUENCE</scope>
    <source>
        <strain evidence="1">CHK183-6373</strain>
    </source>
</reference>
<comment type="caution">
    <text evidence="1">The sequence shown here is derived from an EMBL/GenBank/DDBJ whole genome shotgun (WGS) entry which is preliminary data.</text>
</comment>
<sequence length="83" mass="9486">MTFSQLRDKDVINIPDGRKLGKPIDLTLCENAMIEAIVVPGPSSIWNCFSREREGCAIPWNRIRRIGDDVILVDLDANFWNQQ</sequence>
<dbReference type="Proteomes" id="UP000886884">
    <property type="component" value="Unassembled WGS sequence"/>
</dbReference>
<dbReference type="Gene3D" id="2.30.30.240">
    <property type="entry name" value="PRC-barrel domain"/>
    <property type="match status" value="1"/>
</dbReference>
<reference evidence="1" key="2">
    <citation type="journal article" date="2021" name="PeerJ">
        <title>Extensive microbial diversity within the chicken gut microbiome revealed by metagenomics and culture.</title>
        <authorList>
            <person name="Gilroy R."/>
            <person name="Ravi A."/>
            <person name="Getino M."/>
            <person name="Pursley I."/>
            <person name="Horton D.L."/>
            <person name="Alikhan N.F."/>
            <person name="Baker D."/>
            <person name="Gharbi K."/>
            <person name="Hall N."/>
            <person name="Watson M."/>
            <person name="Adriaenssens E.M."/>
            <person name="Foster-Nyarko E."/>
            <person name="Jarju S."/>
            <person name="Secka A."/>
            <person name="Antonio M."/>
            <person name="Oren A."/>
            <person name="Chaudhuri R.R."/>
            <person name="La Ragione R."/>
            <person name="Hildebrand F."/>
            <person name="Pallen M.J."/>
        </authorList>
    </citation>
    <scope>NUCLEOTIDE SEQUENCE</scope>
    <source>
        <strain evidence="1">CHK183-6373</strain>
    </source>
</reference>
<organism evidence="1 2">
    <name type="scientific">Candidatus Ornithocaccomicrobium faecavium</name>
    <dbReference type="NCBI Taxonomy" id="2840890"/>
    <lineage>
        <taxon>Bacteria</taxon>
        <taxon>Bacillati</taxon>
        <taxon>Bacillota</taxon>
        <taxon>Clostridia</taxon>
        <taxon>Candidatus Ornithocaccomicrobium</taxon>
    </lineage>
</organism>
<evidence type="ECO:0000313" key="1">
    <source>
        <dbReference type="EMBL" id="HIV27117.1"/>
    </source>
</evidence>
<accession>A0A9D1TCT7</accession>
<dbReference type="EMBL" id="DVOT01000071">
    <property type="protein sequence ID" value="HIV27117.1"/>
    <property type="molecule type" value="Genomic_DNA"/>
</dbReference>
<dbReference type="NCBIfam" id="TIGR02888">
    <property type="entry name" value="spore_YlmC_YmxH"/>
    <property type="match status" value="1"/>
</dbReference>
<dbReference type="AlphaFoldDB" id="A0A9D1TCT7"/>
<dbReference type="PANTHER" id="PTHR40061:SF1">
    <property type="entry name" value="SPORULATION PROTEIN YLMC-RELATED"/>
    <property type="match status" value="1"/>
</dbReference>
<dbReference type="PANTHER" id="PTHR40061">
    <property type="entry name" value="SPORULATION PROTEIN YLMC-RELATED"/>
    <property type="match status" value="1"/>
</dbReference>
<proteinExistence type="predicted"/>